<keyword evidence="1" id="KW-0472">Membrane</keyword>
<keyword evidence="1" id="KW-0812">Transmembrane</keyword>
<dbReference type="Proteomes" id="UP000054423">
    <property type="component" value="Unassembled WGS sequence"/>
</dbReference>
<evidence type="ECO:0000313" key="2">
    <source>
        <dbReference type="EMBL" id="ETL80065.1"/>
    </source>
</evidence>
<evidence type="ECO:0000256" key="1">
    <source>
        <dbReference type="SAM" id="Phobius"/>
    </source>
</evidence>
<accession>W2K6P2</accession>
<feature type="transmembrane region" description="Helical" evidence="1">
    <location>
        <begin position="183"/>
        <end position="209"/>
    </location>
</feature>
<dbReference type="SUPFAM" id="SSF53098">
    <property type="entry name" value="Ribonuclease H-like"/>
    <property type="match status" value="1"/>
</dbReference>
<dbReference type="InterPro" id="IPR012337">
    <property type="entry name" value="RNaseH-like_sf"/>
</dbReference>
<dbReference type="EMBL" id="KI682869">
    <property type="protein sequence ID" value="ETL80065.1"/>
    <property type="molecule type" value="Genomic_DNA"/>
</dbReference>
<proteinExistence type="predicted"/>
<gene>
    <name evidence="2" type="ORF">L917_19406</name>
</gene>
<keyword evidence="1" id="KW-1133">Transmembrane helix</keyword>
<sequence length="383" mass="43594">MNRFGWLEWIVKANRPLMFCENTFARRYSSLEPISVETLRALLEGVTRSVEADVAAEPPDAFGIMFDGWTHSSEHFVAVFAYCEDNGIAKSALLSMAPVINGLDEDPSARIHRDFLAGMLEQDFVPLVGCASHRLNRAVQQHMTQNENDFAAVQGLMTKLRTIKHPKASVRTIDISTNTILCYYYATNMLFFSFFSLFLCFFFALLEFLDQDDEELMYLLPCPAYNRQLKKLYADFKDFDLLDVRVWFDGLIEAQPAFAAYIAPRANIVHTPNFELGCVRVLKGNGARLTASEKRALRPFLQVDRSPVNHGEEAETDSLVQRLEKRRRLEAREARYCLVGSIPATSNKVEGFFSVARATLGYERNGLQPIPLEMVLFLRENSR</sequence>
<dbReference type="PANTHER" id="PTHR40866:SF1">
    <property type="entry name" value="BED-TYPE DOMAIN-CONTAINING PROTEIN"/>
    <property type="match status" value="1"/>
</dbReference>
<organism evidence="2">
    <name type="scientific">Phytophthora nicotianae</name>
    <name type="common">Potato buckeye rot agent</name>
    <name type="synonym">Phytophthora parasitica</name>
    <dbReference type="NCBI Taxonomy" id="4792"/>
    <lineage>
        <taxon>Eukaryota</taxon>
        <taxon>Sar</taxon>
        <taxon>Stramenopiles</taxon>
        <taxon>Oomycota</taxon>
        <taxon>Peronosporomycetes</taxon>
        <taxon>Peronosporales</taxon>
        <taxon>Peronosporaceae</taxon>
        <taxon>Phytophthora</taxon>
    </lineage>
</organism>
<dbReference type="VEuPathDB" id="FungiDB:PPTG_02862"/>
<protein>
    <recommendedName>
        <fullName evidence="3">HAT C-terminal dimerisation domain-containing protein</fullName>
    </recommendedName>
</protein>
<dbReference type="OrthoDB" id="146856at2759"/>
<evidence type="ECO:0008006" key="3">
    <source>
        <dbReference type="Google" id="ProtNLM"/>
    </source>
</evidence>
<name>W2K6P2_PHYNI</name>
<reference evidence="2" key="1">
    <citation type="submission" date="2013-11" db="EMBL/GenBank/DDBJ databases">
        <title>The Genome Sequence of Phytophthora parasitica CHvinca01.</title>
        <authorList>
            <consortium name="The Broad Institute Genomics Platform"/>
            <person name="Russ C."/>
            <person name="Tyler B."/>
            <person name="Panabieres F."/>
            <person name="Shan W."/>
            <person name="Tripathy S."/>
            <person name="Grunwald N."/>
            <person name="Machado M."/>
            <person name="Johnson C.S."/>
            <person name="Arredondo F."/>
            <person name="Hong C."/>
            <person name="Coffey M."/>
            <person name="Young S.K."/>
            <person name="Zeng Q."/>
            <person name="Gargeya S."/>
            <person name="Fitzgerald M."/>
            <person name="Abouelleil A."/>
            <person name="Alvarado L."/>
            <person name="Chapman S.B."/>
            <person name="Gainer-Dewar J."/>
            <person name="Goldberg J."/>
            <person name="Griggs A."/>
            <person name="Gujja S."/>
            <person name="Hansen M."/>
            <person name="Howarth C."/>
            <person name="Imamovic A."/>
            <person name="Ireland A."/>
            <person name="Larimer J."/>
            <person name="McCowan C."/>
            <person name="Murphy C."/>
            <person name="Pearson M."/>
            <person name="Poon T.W."/>
            <person name="Priest M."/>
            <person name="Roberts A."/>
            <person name="Saif S."/>
            <person name="Shea T."/>
            <person name="Sykes S."/>
            <person name="Wortman J."/>
            <person name="Nusbaum C."/>
            <person name="Birren B."/>
        </authorList>
    </citation>
    <scope>NUCLEOTIDE SEQUENCE [LARGE SCALE GENOMIC DNA]</scope>
    <source>
        <strain evidence="2">CHvinca01</strain>
    </source>
</reference>
<dbReference type="PANTHER" id="PTHR40866">
    <property type="entry name" value="BED-TYPE DOMAIN-CONTAINING PROTEIN"/>
    <property type="match status" value="1"/>
</dbReference>
<dbReference type="AlphaFoldDB" id="W2K6P2"/>